<dbReference type="GO" id="GO:0004735">
    <property type="term" value="F:pyrroline-5-carboxylate reductase activity"/>
    <property type="evidence" value="ECO:0007669"/>
    <property type="project" value="InterPro"/>
</dbReference>
<comment type="caution">
    <text evidence="8">The sequence shown here is derived from an EMBL/GenBank/DDBJ whole genome shotgun (WGS) entry which is preliminary data.</text>
</comment>
<accession>A0A4S9S3S6</accession>
<dbReference type="HAMAP" id="MF_01925">
    <property type="entry name" value="P5C_reductase"/>
    <property type="match status" value="1"/>
</dbReference>
<feature type="domain" description="Pyrroline-5-carboxylate reductase catalytic N-terminal" evidence="6">
    <location>
        <begin position="22"/>
        <end position="132"/>
    </location>
</feature>
<evidence type="ECO:0000313" key="9">
    <source>
        <dbReference type="Proteomes" id="UP000308005"/>
    </source>
</evidence>
<dbReference type="Proteomes" id="UP000308005">
    <property type="component" value="Unassembled WGS sequence"/>
</dbReference>
<feature type="domain" description="Pyrroline-5-carboxylate reductase dimerisation" evidence="7">
    <location>
        <begin position="203"/>
        <end position="305"/>
    </location>
</feature>
<sequence>MSVSTHKRPGHAMDCPLERLSIAVLGSGFMGTAIIKGLLTSVRPGHKNSEDFKLQIHACVRFKESFERVQKVLGDEAYRIQSATSLHAWSSAVDKADVIMLGIPPAELRSISENMPLCKSLRGKLVISLLAGTTCEQVIDAFVLNEETNRAEQFHVIHVIPSIGAQNLDSVTMIAETDHAGDDEKALCDWIFRQIGSVHYLPEELMNEATAAHATCNALMMIAVDAVTDAAVAEGIPRSLVLALSAQSLKSAAGLLDQGMTPESLKESMSVAKGITINAVLDLEKGQTRSAISDATRNAIRYTRNMT</sequence>
<dbReference type="Gene3D" id="3.40.50.720">
    <property type="entry name" value="NAD(P)-binding Rossmann-like Domain"/>
    <property type="match status" value="1"/>
</dbReference>
<dbReference type="SUPFAM" id="SSF48179">
    <property type="entry name" value="6-phosphogluconate dehydrogenase C-terminal domain-like"/>
    <property type="match status" value="1"/>
</dbReference>
<keyword evidence="5" id="KW-0472">Membrane</keyword>
<evidence type="ECO:0000259" key="7">
    <source>
        <dbReference type="Pfam" id="PF14748"/>
    </source>
</evidence>
<protein>
    <submittedName>
        <fullName evidence="8">Pyrroline-5-carboxylate reductase</fullName>
    </submittedName>
</protein>
<evidence type="ECO:0000256" key="5">
    <source>
        <dbReference type="SAM" id="Phobius"/>
    </source>
</evidence>
<dbReference type="InterPro" id="IPR008927">
    <property type="entry name" value="6-PGluconate_DH-like_C_sf"/>
</dbReference>
<dbReference type="InterPro" id="IPR000304">
    <property type="entry name" value="Pyrroline-COOH_reductase"/>
</dbReference>
<dbReference type="InterPro" id="IPR029036">
    <property type="entry name" value="P5CR_dimer"/>
</dbReference>
<proteinExistence type="inferred from homology"/>
<gene>
    <name evidence="8" type="ORF">D6C91_10519</name>
</gene>
<dbReference type="InterPro" id="IPR028939">
    <property type="entry name" value="P5C_Rdtase_cat_N"/>
</dbReference>
<evidence type="ECO:0000256" key="4">
    <source>
        <dbReference type="PIRSR" id="PIRSR000193-1"/>
    </source>
</evidence>
<dbReference type="InterPro" id="IPR036291">
    <property type="entry name" value="NAD(P)-bd_dom_sf"/>
</dbReference>
<dbReference type="InterPro" id="IPR053790">
    <property type="entry name" value="P5CR-like_CS"/>
</dbReference>
<evidence type="ECO:0000313" key="8">
    <source>
        <dbReference type="EMBL" id="THZ05207.1"/>
    </source>
</evidence>
<dbReference type="PIRSF" id="PIRSF000193">
    <property type="entry name" value="Pyrrol-5-carb_rd"/>
    <property type="match status" value="1"/>
</dbReference>
<dbReference type="AlphaFoldDB" id="A0A4S9S3S6"/>
<dbReference type="PANTHER" id="PTHR11645:SF0">
    <property type="entry name" value="PYRROLINE-5-CARBOXYLATE REDUCTASE 3"/>
    <property type="match status" value="1"/>
</dbReference>
<keyword evidence="2 4" id="KW-0521">NADP</keyword>
<dbReference type="PANTHER" id="PTHR11645">
    <property type="entry name" value="PYRROLINE-5-CARBOXYLATE REDUCTASE"/>
    <property type="match status" value="1"/>
</dbReference>
<keyword evidence="3" id="KW-0560">Oxidoreductase</keyword>
<dbReference type="GO" id="GO:0055129">
    <property type="term" value="P:L-proline biosynthetic process"/>
    <property type="evidence" value="ECO:0007669"/>
    <property type="project" value="TreeGrafter"/>
</dbReference>
<dbReference type="SUPFAM" id="SSF51735">
    <property type="entry name" value="NAD(P)-binding Rossmann-fold domains"/>
    <property type="match status" value="1"/>
</dbReference>
<dbReference type="Pfam" id="PF14748">
    <property type="entry name" value="P5CR_dimer"/>
    <property type="match status" value="1"/>
</dbReference>
<dbReference type="Gene3D" id="1.10.3730.10">
    <property type="entry name" value="ProC C-terminal domain-like"/>
    <property type="match status" value="1"/>
</dbReference>
<evidence type="ECO:0000256" key="2">
    <source>
        <dbReference type="ARBA" id="ARBA00022857"/>
    </source>
</evidence>
<dbReference type="Pfam" id="PF03807">
    <property type="entry name" value="F420_oxidored"/>
    <property type="match status" value="1"/>
</dbReference>
<comment type="similarity">
    <text evidence="1">Belongs to the pyrroline-5-carboxylate reductase family.</text>
</comment>
<feature type="transmembrane region" description="Helical" evidence="5">
    <location>
        <begin position="20"/>
        <end position="39"/>
    </location>
</feature>
<feature type="binding site" evidence="4">
    <location>
        <begin position="25"/>
        <end position="30"/>
    </location>
    <ligand>
        <name>NADP(+)</name>
        <dbReference type="ChEBI" id="CHEBI:58349"/>
    </ligand>
</feature>
<name>A0A4S9S3S6_AURPU</name>
<organism evidence="8 9">
    <name type="scientific">Aureobasidium pullulans</name>
    <name type="common">Black yeast</name>
    <name type="synonym">Pullularia pullulans</name>
    <dbReference type="NCBI Taxonomy" id="5580"/>
    <lineage>
        <taxon>Eukaryota</taxon>
        <taxon>Fungi</taxon>
        <taxon>Dikarya</taxon>
        <taxon>Ascomycota</taxon>
        <taxon>Pezizomycotina</taxon>
        <taxon>Dothideomycetes</taxon>
        <taxon>Dothideomycetidae</taxon>
        <taxon>Dothideales</taxon>
        <taxon>Saccotheciaceae</taxon>
        <taxon>Aureobasidium</taxon>
    </lineage>
</organism>
<dbReference type="PROSITE" id="PS00521">
    <property type="entry name" value="P5CR"/>
    <property type="match status" value="1"/>
</dbReference>
<reference evidence="8 9" key="1">
    <citation type="submission" date="2018-10" db="EMBL/GenBank/DDBJ databases">
        <title>Fifty Aureobasidium pullulans genomes reveal a recombining polyextremotolerant generalist.</title>
        <authorList>
            <person name="Gostincar C."/>
            <person name="Turk M."/>
            <person name="Zajc J."/>
            <person name="Gunde-Cimerman N."/>
        </authorList>
    </citation>
    <scope>NUCLEOTIDE SEQUENCE [LARGE SCALE GENOMIC DNA]</scope>
    <source>
        <strain evidence="8 9">EXF-3863</strain>
    </source>
</reference>
<evidence type="ECO:0000256" key="3">
    <source>
        <dbReference type="ARBA" id="ARBA00023002"/>
    </source>
</evidence>
<keyword evidence="5" id="KW-1133">Transmembrane helix</keyword>
<evidence type="ECO:0000259" key="6">
    <source>
        <dbReference type="Pfam" id="PF03807"/>
    </source>
</evidence>
<evidence type="ECO:0000256" key="1">
    <source>
        <dbReference type="ARBA" id="ARBA00005525"/>
    </source>
</evidence>
<keyword evidence="5" id="KW-0812">Transmembrane</keyword>
<dbReference type="EMBL" id="QZBM01001222">
    <property type="protein sequence ID" value="THZ05207.1"/>
    <property type="molecule type" value="Genomic_DNA"/>
</dbReference>